<feature type="transmembrane region" description="Helical" evidence="1">
    <location>
        <begin position="44"/>
        <end position="63"/>
    </location>
</feature>
<dbReference type="Proteomes" id="UP001054945">
    <property type="component" value="Unassembled WGS sequence"/>
</dbReference>
<evidence type="ECO:0000313" key="2">
    <source>
        <dbReference type="EMBL" id="GIX71347.1"/>
    </source>
</evidence>
<sequence length="108" mass="12727">MRLAYTSYQRFVLFHFCAFRWLRQAFMKLARITRTPKKKMLKHILAYNQNVDFKVLFSLFITHQSSPFTLSAWGFFYFTKGLVLSAIGSALTYSLLMIQIDTSVILRN</sequence>
<keyword evidence="1" id="KW-0812">Transmembrane</keyword>
<comment type="caution">
    <text evidence="2">The sequence shown here is derived from an EMBL/GenBank/DDBJ whole genome shotgun (WGS) entry which is preliminary data.</text>
</comment>
<keyword evidence="1" id="KW-0472">Membrane</keyword>
<protein>
    <submittedName>
        <fullName evidence="2">Uncharacterized protein</fullName>
    </submittedName>
</protein>
<gene>
    <name evidence="2" type="ORF">CEXT_183761</name>
</gene>
<name>A0AAV4MFV8_CAEEX</name>
<dbReference type="AlphaFoldDB" id="A0AAV4MFV8"/>
<keyword evidence="1" id="KW-1133">Transmembrane helix</keyword>
<evidence type="ECO:0000313" key="3">
    <source>
        <dbReference type="Proteomes" id="UP001054945"/>
    </source>
</evidence>
<keyword evidence="3" id="KW-1185">Reference proteome</keyword>
<reference evidence="2 3" key="1">
    <citation type="submission" date="2021-06" db="EMBL/GenBank/DDBJ databases">
        <title>Caerostris extrusa draft genome.</title>
        <authorList>
            <person name="Kono N."/>
            <person name="Arakawa K."/>
        </authorList>
    </citation>
    <scope>NUCLEOTIDE SEQUENCE [LARGE SCALE GENOMIC DNA]</scope>
</reference>
<evidence type="ECO:0000256" key="1">
    <source>
        <dbReference type="SAM" id="Phobius"/>
    </source>
</evidence>
<dbReference type="EMBL" id="BPLR01002215">
    <property type="protein sequence ID" value="GIX71347.1"/>
    <property type="molecule type" value="Genomic_DNA"/>
</dbReference>
<accession>A0AAV4MFV8</accession>
<proteinExistence type="predicted"/>
<feature type="transmembrane region" description="Helical" evidence="1">
    <location>
        <begin position="75"/>
        <end position="98"/>
    </location>
</feature>
<organism evidence="2 3">
    <name type="scientific">Caerostris extrusa</name>
    <name type="common">Bark spider</name>
    <name type="synonym">Caerostris bankana</name>
    <dbReference type="NCBI Taxonomy" id="172846"/>
    <lineage>
        <taxon>Eukaryota</taxon>
        <taxon>Metazoa</taxon>
        <taxon>Ecdysozoa</taxon>
        <taxon>Arthropoda</taxon>
        <taxon>Chelicerata</taxon>
        <taxon>Arachnida</taxon>
        <taxon>Araneae</taxon>
        <taxon>Araneomorphae</taxon>
        <taxon>Entelegynae</taxon>
        <taxon>Araneoidea</taxon>
        <taxon>Araneidae</taxon>
        <taxon>Caerostris</taxon>
    </lineage>
</organism>